<dbReference type="PANTHER" id="PTHR48079">
    <property type="entry name" value="PROTEIN YEEZ"/>
    <property type="match status" value="1"/>
</dbReference>
<evidence type="ECO:0000313" key="3">
    <source>
        <dbReference type="Proteomes" id="UP001235547"/>
    </source>
</evidence>
<reference evidence="2 3" key="1">
    <citation type="submission" date="2023-03" db="EMBL/GenBank/DDBJ databases">
        <authorList>
            <person name="Kaur S."/>
            <person name="Espinosa-Saiz D."/>
            <person name="Velazquez E."/>
            <person name="Menendez E."/>
            <person name="diCenzo G.C."/>
        </authorList>
    </citation>
    <scope>NUCLEOTIDE SEQUENCE [LARGE SCALE GENOMIC DNA]</scope>
    <source>
        <strain evidence="2 3">LMG 27395</strain>
    </source>
</reference>
<feature type="domain" description="NAD-dependent epimerase/dehydratase" evidence="1">
    <location>
        <begin position="4"/>
        <end position="68"/>
    </location>
</feature>
<dbReference type="PANTHER" id="PTHR48079:SF6">
    <property type="entry name" value="NAD(P)-BINDING DOMAIN-CONTAINING PROTEIN-RELATED"/>
    <property type="match status" value="1"/>
</dbReference>
<evidence type="ECO:0000259" key="1">
    <source>
        <dbReference type="Pfam" id="PF01370"/>
    </source>
</evidence>
<proteinExistence type="predicted"/>
<dbReference type="Pfam" id="PF01370">
    <property type="entry name" value="Epimerase"/>
    <property type="match status" value="1"/>
</dbReference>
<protein>
    <submittedName>
        <fullName evidence="2">NAD-dependent epimerase/dehydratase family protein</fullName>
    </submittedName>
</protein>
<dbReference type="RefSeq" id="WP_280730639.1">
    <property type="nucleotide sequence ID" value="NZ_CP120367.1"/>
</dbReference>
<dbReference type="EMBL" id="CP120370">
    <property type="protein sequence ID" value="WEX79938.1"/>
    <property type="molecule type" value="Genomic_DNA"/>
</dbReference>
<dbReference type="Gene3D" id="3.40.50.720">
    <property type="entry name" value="NAD(P)-binding Rossmann-like Domain"/>
    <property type="match status" value="1"/>
</dbReference>
<gene>
    <name evidence="2" type="ORF">PYH38_001314</name>
</gene>
<organism evidence="2 3">
    <name type="scientific">Sinorhizobium numidicum</name>
    <dbReference type="NCBI Taxonomy" id="680248"/>
    <lineage>
        <taxon>Bacteria</taxon>
        <taxon>Pseudomonadati</taxon>
        <taxon>Pseudomonadota</taxon>
        <taxon>Alphaproteobacteria</taxon>
        <taxon>Hyphomicrobiales</taxon>
        <taxon>Rhizobiaceae</taxon>
        <taxon>Sinorhizobium/Ensifer group</taxon>
        <taxon>Sinorhizobium</taxon>
    </lineage>
</organism>
<keyword evidence="3" id="KW-1185">Reference proteome</keyword>
<dbReference type="SUPFAM" id="SSF51735">
    <property type="entry name" value="NAD(P)-binding Rossmann-fold domains"/>
    <property type="match status" value="1"/>
</dbReference>
<evidence type="ECO:0000313" key="2">
    <source>
        <dbReference type="EMBL" id="WEX79938.1"/>
    </source>
</evidence>
<dbReference type="InterPro" id="IPR051783">
    <property type="entry name" value="NAD(P)-dependent_oxidoreduct"/>
</dbReference>
<name>A0ABY8CMP7_9HYPH</name>
<dbReference type="Proteomes" id="UP001235547">
    <property type="component" value="Chromosome 2"/>
</dbReference>
<accession>A0ABY8CMP7</accession>
<dbReference type="InterPro" id="IPR001509">
    <property type="entry name" value="Epimerase_deHydtase"/>
</dbReference>
<sequence>MRSLVLGGTGFLGGAIVDAAADAGHVVTILSRGETKRHLPAGTRVLQGDRHGPLDVLENERFDFIFDTCAFAPDAVKGLLRAAGPDIRRYVFVSSISAYGDFSTPGLSETEPVATADEADLEVARNVAPGSRADAIAYGPSYGPLKRACEIAAQQMLGEKAILLRSGLLVGAGDYTDRLTWWMRRIDEGGRIPAPAPRERAIQLIDARDAAEFAVHAAVSELSGVYNVTGRPMPLSALLEEAIRVSGSDAELVWVDERKLAEAGIQAWSELPLMVPAMPSFRYFMQVDTEKAHRNGLCHRPLPDTLERLLRWDRLNRERPLKCGLSREKELAALS</sequence>
<dbReference type="InterPro" id="IPR036291">
    <property type="entry name" value="NAD(P)-bd_dom_sf"/>
</dbReference>